<keyword evidence="1" id="KW-1133">Transmembrane helix</keyword>
<keyword evidence="1" id="KW-0472">Membrane</keyword>
<sequence>DSLAAARWVAEDLVGVGPVRLGLPGLSALAMIINPMLEVVPRIRRERDVGMLPMLPYTAMTVCGVIWFVYGVLQGIMSVAIINAVMEGKTCTFALRASSSRWAPTTAWCSRASALAPPTGCPGL</sequence>
<feature type="transmembrane region" description="Helical" evidence="1">
    <location>
        <begin position="52"/>
        <end position="73"/>
    </location>
</feature>
<dbReference type="InterPro" id="IPR004316">
    <property type="entry name" value="SWEET_rpt"/>
</dbReference>
<evidence type="ECO:0000313" key="2">
    <source>
        <dbReference type="EMBL" id="CAK0847858.1"/>
    </source>
</evidence>
<comment type="caution">
    <text evidence="2">The sequence shown here is derived from an EMBL/GenBank/DDBJ whole genome shotgun (WGS) entry which is preliminary data.</text>
</comment>
<keyword evidence="3" id="KW-1185">Reference proteome</keyword>
<feature type="non-terminal residue" evidence="2">
    <location>
        <position position="1"/>
    </location>
</feature>
<dbReference type="Proteomes" id="UP001189429">
    <property type="component" value="Unassembled WGS sequence"/>
</dbReference>
<evidence type="ECO:0008006" key="4">
    <source>
        <dbReference type="Google" id="ProtNLM"/>
    </source>
</evidence>
<evidence type="ECO:0000313" key="3">
    <source>
        <dbReference type="Proteomes" id="UP001189429"/>
    </source>
</evidence>
<keyword evidence="1" id="KW-0812">Transmembrane</keyword>
<accession>A0ABN9TQD3</accession>
<evidence type="ECO:0000256" key="1">
    <source>
        <dbReference type="SAM" id="Phobius"/>
    </source>
</evidence>
<organism evidence="2 3">
    <name type="scientific">Prorocentrum cordatum</name>
    <dbReference type="NCBI Taxonomy" id="2364126"/>
    <lineage>
        <taxon>Eukaryota</taxon>
        <taxon>Sar</taxon>
        <taxon>Alveolata</taxon>
        <taxon>Dinophyceae</taxon>
        <taxon>Prorocentrales</taxon>
        <taxon>Prorocentraceae</taxon>
        <taxon>Prorocentrum</taxon>
    </lineage>
</organism>
<dbReference type="Pfam" id="PF03083">
    <property type="entry name" value="MtN3_slv"/>
    <property type="match status" value="1"/>
</dbReference>
<name>A0ABN9TQD3_9DINO</name>
<proteinExistence type="predicted"/>
<feature type="transmembrane region" description="Helical" evidence="1">
    <location>
        <begin position="21"/>
        <end position="40"/>
    </location>
</feature>
<dbReference type="EMBL" id="CAUYUJ010014936">
    <property type="protein sequence ID" value="CAK0847858.1"/>
    <property type="molecule type" value="Genomic_DNA"/>
</dbReference>
<dbReference type="Gene3D" id="1.20.1280.290">
    <property type="match status" value="1"/>
</dbReference>
<reference evidence="2" key="1">
    <citation type="submission" date="2023-10" db="EMBL/GenBank/DDBJ databases">
        <authorList>
            <person name="Chen Y."/>
            <person name="Shah S."/>
            <person name="Dougan E. K."/>
            <person name="Thang M."/>
            <person name="Chan C."/>
        </authorList>
    </citation>
    <scope>NUCLEOTIDE SEQUENCE [LARGE SCALE GENOMIC DNA]</scope>
</reference>
<gene>
    <name evidence="2" type="ORF">PCOR1329_LOCUS40951</name>
</gene>
<protein>
    <recommendedName>
        <fullName evidence="4">Sugar transporter SWEET1</fullName>
    </recommendedName>
</protein>